<sequence>MHPPRLKVKVESNDKWTLKYSKIMVHGKAFTEGGEITFNLGINGLQVPQLILDAQNETDWFGFFFKEGYFNLILLTRLRLKQLPLVYLNLEQASWN</sequence>
<evidence type="ECO:0000313" key="1">
    <source>
        <dbReference type="EMBL" id="CCA20793.1"/>
    </source>
</evidence>
<reference evidence="1" key="1">
    <citation type="journal article" date="2011" name="PLoS Biol.">
        <title>Gene gain and loss during evolution of obligate parasitism in the white rust pathogen of Arabidopsis thaliana.</title>
        <authorList>
            <person name="Kemen E."/>
            <person name="Gardiner A."/>
            <person name="Schultz-Larsen T."/>
            <person name="Kemen A.C."/>
            <person name="Balmuth A.L."/>
            <person name="Robert-Seilaniantz A."/>
            <person name="Bailey K."/>
            <person name="Holub E."/>
            <person name="Studholme D.J."/>
            <person name="Maclean D."/>
            <person name="Jones J.D."/>
        </authorList>
    </citation>
    <scope>NUCLEOTIDE SEQUENCE</scope>
</reference>
<protein>
    <submittedName>
        <fullName evidence="1">AlNc14C103G6125 protein</fullName>
    </submittedName>
</protein>
<accession>F0WHR8</accession>
<dbReference type="HOGENOM" id="CLU_2364007_0_0_1"/>
<organism evidence="1">
    <name type="scientific">Albugo laibachii Nc14</name>
    <dbReference type="NCBI Taxonomy" id="890382"/>
    <lineage>
        <taxon>Eukaryota</taxon>
        <taxon>Sar</taxon>
        <taxon>Stramenopiles</taxon>
        <taxon>Oomycota</taxon>
        <taxon>Peronosporomycetes</taxon>
        <taxon>Albuginales</taxon>
        <taxon>Albuginaceae</taxon>
        <taxon>Albugo</taxon>
    </lineage>
</organism>
<proteinExistence type="predicted"/>
<name>F0WHR8_9STRA</name>
<dbReference type="AlphaFoldDB" id="F0WHR8"/>
<gene>
    <name evidence="1" type="primary">AlNc14C103G6125</name>
    <name evidence="1" type="ORF">ALNC14_069360</name>
</gene>
<dbReference type="EMBL" id="FR824148">
    <property type="protein sequence ID" value="CCA20793.1"/>
    <property type="molecule type" value="Genomic_DNA"/>
</dbReference>
<reference evidence="1" key="2">
    <citation type="submission" date="2011-02" db="EMBL/GenBank/DDBJ databases">
        <authorList>
            <person name="MacLean D."/>
        </authorList>
    </citation>
    <scope>NUCLEOTIDE SEQUENCE</scope>
</reference>